<organism evidence="1 2">
    <name type="scientific">Datura stramonium</name>
    <name type="common">Jimsonweed</name>
    <name type="synonym">Common thornapple</name>
    <dbReference type="NCBI Taxonomy" id="4076"/>
    <lineage>
        <taxon>Eukaryota</taxon>
        <taxon>Viridiplantae</taxon>
        <taxon>Streptophyta</taxon>
        <taxon>Embryophyta</taxon>
        <taxon>Tracheophyta</taxon>
        <taxon>Spermatophyta</taxon>
        <taxon>Magnoliopsida</taxon>
        <taxon>eudicotyledons</taxon>
        <taxon>Gunneridae</taxon>
        <taxon>Pentapetalae</taxon>
        <taxon>asterids</taxon>
        <taxon>lamiids</taxon>
        <taxon>Solanales</taxon>
        <taxon>Solanaceae</taxon>
        <taxon>Solanoideae</taxon>
        <taxon>Datureae</taxon>
        <taxon>Datura</taxon>
    </lineage>
</organism>
<evidence type="ECO:0000313" key="2">
    <source>
        <dbReference type="Proteomes" id="UP000823775"/>
    </source>
</evidence>
<sequence>GIRQRCQREERVKLRMGVWKCLESINIELKVHHRVTLRIVRVEQRATVHGWRKKILEFRRRKRVKVRDSPVAQSWSST</sequence>
<proteinExistence type="predicted"/>
<gene>
    <name evidence="1" type="ORF">HAX54_035719</name>
</gene>
<dbReference type="EMBL" id="JACEIK010004684">
    <property type="protein sequence ID" value="MCD9646151.1"/>
    <property type="molecule type" value="Genomic_DNA"/>
</dbReference>
<feature type="non-terminal residue" evidence="1">
    <location>
        <position position="78"/>
    </location>
</feature>
<dbReference type="Proteomes" id="UP000823775">
    <property type="component" value="Unassembled WGS sequence"/>
</dbReference>
<comment type="caution">
    <text evidence="1">The sequence shown here is derived from an EMBL/GenBank/DDBJ whole genome shotgun (WGS) entry which is preliminary data.</text>
</comment>
<reference evidence="1 2" key="1">
    <citation type="journal article" date="2021" name="BMC Genomics">
        <title>Datura genome reveals duplications of psychoactive alkaloid biosynthetic genes and high mutation rate following tissue culture.</title>
        <authorList>
            <person name="Rajewski A."/>
            <person name="Carter-House D."/>
            <person name="Stajich J."/>
            <person name="Litt A."/>
        </authorList>
    </citation>
    <scope>NUCLEOTIDE SEQUENCE [LARGE SCALE GENOMIC DNA]</scope>
    <source>
        <strain evidence="1">AR-01</strain>
    </source>
</reference>
<accession>A0ABS8VFY0</accession>
<name>A0ABS8VFY0_DATST</name>
<evidence type="ECO:0000313" key="1">
    <source>
        <dbReference type="EMBL" id="MCD9646151.1"/>
    </source>
</evidence>
<protein>
    <submittedName>
        <fullName evidence="1">Uncharacterized protein</fullName>
    </submittedName>
</protein>
<keyword evidence="2" id="KW-1185">Reference proteome</keyword>
<feature type="non-terminal residue" evidence="1">
    <location>
        <position position="1"/>
    </location>
</feature>